<sequence length="166" mass="17543">MTLGAHRLPHRVRTDGRAEQMDVHHLAELRHRHLGEAFVAQDTGIVDEDVDPAPARQRRRNHGRNARLVGHRAGRDHRFAAALADLGHDGGGTVGRDVVDDEAGALSGEEQGVRATQSGAGAGDDRNTVLKGLHARPCSGTLSPRQLGWAALSAASRPVSVGMAAS</sequence>
<evidence type="ECO:0000256" key="1">
    <source>
        <dbReference type="SAM" id="MobiDB-lite"/>
    </source>
</evidence>
<reference evidence="2" key="1">
    <citation type="journal article" date="2014" name="Int. J. Syst. Evol. Microbiol.">
        <title>Complete genome sequence of Corynebacterium casei LMG S-19264T (=DSM 44701T), isolated from a smear-ripened cheese.</title>
        <authorList>
            <consortium name="US DOE Joint Genome Institute (JGI-PGF)"/>
            <person name="Walter F."/>
            <person name="Albersmeier A."/>
            <person name="Kalinowski J."/>
            <person name="Ruckert C."/>
        </authorList>
    </citation>
    <scope>NUCLEOTIDE SEQUENCE</scope>
    <source>
        <strain evidence="2">CGMCC 1.15330</strain>
    </source>
</reference>
<gene>
    <name evidence="2" type="ORF">GCM10011380_33980</name>
</gene>
<comment type="caution">
    <text evidence="2">The sequence shown here is derived from an EMBL/GenBank/DDBJ whole genome shotgun (WGS) entry which is preliminary data.</text>
</comment>
<accession>A0A916WYZ7</accession>
<dbReference type="AlphaFoldDB" id="A0A916WYZ7"/>
<dbReference type="EMBL" id="BMIH01000005">
    <property type="protein sequence ID" value="GGB41699.1"/>
    <property type="molecule type" value="Genomic_DNA"/>
</dbReference>
<protein>
    <submittedName>
        <fullName evidence="2">Uncharacterized protein</fullName>
    </submittedName>
</protein>
<proteinExistence type="predicted"/>
<dbReference type="Proteomes" id="UP000623067">
    <property type="component" value="Unassembled WGS sequence"/>
</dbReference>
<feature type="region of interest" description="Disordered" evidence="1">
    <location>
        <begin position="105"/>
        <end position="126"/>
    </location>
</feature>
<reference evidence="2" key="2">
    <citation type="submission" date="2020-09" db="EMBL/GenBank/DDBJ databases">
        <authorList>
            <person name="Sun Q."/>
            <person name="Zhou Y."/>
        </authorList>
    </citation>
    <scope>NUCLEOTIDE SEQUENCE</scope>
    <source>
        <strain evidence="2">CGMCC 1.15330</strain>
    </source>
</reference>
<organism evidence="2 3">
    <name type="scientific">Sphingomonas metalli</name>
    <dbReference type="NCBI Taxonomy" id="1779358"/>
    <lineage>
        <taxon>Bacteria</taxon>
        <taxon>Pseudomonadati</taxon>
        <taxon>Pseudomonadota</taxon>
        <taxon>Alphaproteobacteria</taxon>
        <taxon>Sphingomonadales</taxon>
        <taxon>Sphingomonadaceae</taxon>
        <taxon>Sphingomonas</taxon>
    </lineage>
</organism>
<name>A0A916WYZ7_9SPHN</name>
<evidence type="ECO:0000313" key="3">
    <source>
        <dbReference type="Proteomes" id="UP000623067"/>
    </source>
</evidence>
<keyword evidence="3" id="KW-1185">Reference proteome</keyword>
<evidence type="ECO:0000313" key="2">
    <source>
        <dbReference type="EMBL" id="GGB41699.1"/>
    </source>
</evidence>